<dbReference type="PANTHER" id="PTHR30289">
    <property type="entry name" value="UNCHARACTERIZED PROTEIN YBCL-RELATED"/>
    <property type="match status" value="1"/>
</dbReference>
<protein>
    <submittedName>
        <fullName evidence="1">YbhB/YbcL family Raf kinase inhibitor-like protein</fullName>
    </submittedName>
</protein>
<dbReference type="GO" id="GO:0004860">
    <property type="term" value="F:protein kinase inhibitor activity"/>
    <property type="evidence" value="ECO:0007669"/>
    <property type="project" value="UniProtKB-KW"/>
</dbReference>
<keyword evidence="2" id="KW-1185">Reference proteome</keyword>
<dbReference type="PANTHER" id="PTHR30289:SF1">
    <property type="entry name" value="PEBP (PHOSPHATIDYLETHANOLAMINE-BINDING PROTEIN) FAMILY PROTEIN"/>
    <property type="match status" value="1"/>
</dbReference>
<dbReference type="InterPro" id="IPR005247">
    <property type="entry name" value="YbhB_YbcL/LppC-like"/>
</dbReference>
<dbReference type="EMBL" id="JAFREL020000004">
    <property type="protein sequence ID" value="MEO1772400.1"/>
    <property type="molecule type" value="Genomic_DNA"/>
</dbReference>
<evidence type="ECO:0000313" key="2">
    <source>
        <dbReference type="Proteomes" id="UP000664357"/>
    </source>
</evidence>
<dbReference type="Gene3D" id="3.90.280.10">
    <property type="entry name" value="PEBP-like"/>
    <property type="match status" value="1"/>
</dbReference>
<dbReference type="RefSeq" id="WP_207705445.1">
    <property type="nucleotide sequence ID" value="NZ_JAFREL020000004.1"/>
</dbReference>
<reference evidence="1 2" key="1">
    <citation type="submission" date="2021-03" db="EMBL/GenBank/DDBJ databases">
        <authorList>
            <person name="Gilmore M.S."/>
            <person name="Schwartzman J."/>
            <person name="Van Tyne D."/>
            <person name="Martin M."/>
            <person name="Earl A.M."/>
            <person name="Manson A.L."/>
            <person name="Straub T."/>
            <person name="Salamzade R."/>
            <person name="Saavedra J."/>
            <person name="Lebreton F."/>
            <person name="Prichula J."/>
            <person name="Schaufler K."/>
            <person name="Gaca A."/>
            <person name="Sgardioli B."/>
            <person name="Wagenaar J."/>
            <person name="Strong T."/>
        </authorList>
    </citation>
    <scope>NUCLEOTIDE SEQUENCE [LARGE SCALE GENOMIC DNA]</scope>
    <source>
        <strain evidence="1 2">665A</strain>
    </source>
</reference>
<comment type="caution">
    <text evidence="1">The sequence shown here is derived from an EMBL/GenBank/DDBJ whole genome shotgun (WGS) entry which is preliminary data.</text>
</comment>
<dbReference type="NCBIfam" id="TIGR00481">
    <property type="entry name" value="YbhB/YbcL family Raf kinase inhibitor-like protein"/>
    <property type="match status" value="1"/>
</dbReference>
<evidence type="ECO:0000313" key="1">
    <source>
        <dbReference type="EMBL" id="MEO1772400.1"/>
    </source>
</evidence>
<gene>
    <name evidence="1" type="ORF">JZO67_004382</name>
</gene>
<dbReference type="CDD" id="cd00865">
    <property type="entry name" value="PEBP_bact_arch"/>
    <property type="match status" value="1"/>
</dbReference>
<name>A0ABV0EWW8_9ENTE</name>
<accession>A0ABV0EWW8</accession>
<dbReference type="Pfam" id="PF01161">
    <property type="entry name" value="PBP"/>
    <property type="match status" value="1"/>
</dbReference>
<sequence length="187" mass="20625">MVKIIGAIAAVLILAVLVIRVNHKPDIVITEKYQPLSMAIPAFGADSVIPQRYSGNGEDVSPEIQLSKLDRKVVSLAVIMDDIDHPLVGVYNHWIIWNLPPQQIIPEAIPQGETVSELSEAIQGVGYGKHRYRGPKPPFGSHRYKYHVFALNKKLELEPSAKKEELLAAMEGHIIQYGSAIGSYPGK</sequence>
<reference evidence="1 2" key="2">
    <citation type="submission" date="2024-02" db="EMBL/GenBank/DDBJ databases">
        <title>The Genome Sequence of Enterococcus sp. DIV0159.</title>
        <authorList>
            <person name="Earl A."/>
            <person name="Manson A."/>
            <person name="Gilmore M."/>
            <person name="Sanders J."/>
            <person name="Shea T."/>
            <person name="Howe W."/>
            <person name="Livny J."/>
            <person name="Cuomo C."/>
            <person name="Neafsey D."/>
            <person name="Birren B."/>
        </authorList>
    </citation>
    <scope>NUCLEOTIDE SEQUENCE [LARGE SCALE GENOMIC DNA]</scope>
    <source>
        <strain evidence="1 2">665A</strain>
    </source>
</reference>
<dbReference type="SUPFAM" id="SSF49777">
    <property type="entry name" value="PEBP-like"/>
    <property type="match status" value="1"/>
</dbReference>
<dbReference type="Proteomes" id="UP000664357">
    <property type="component" value="Unassembled WGS sequence"/>
</dbReference>
<proteinExistence type="predicted"/>
<dbReference type="InterPro" id="IPR008914">
    <property type="entry name" value="PEBP"/>
</dbReference>
<organism evidence="1 2">
    <name type="scientific">Candidatus Enterococcus ferrettii</name>
    <dbReference type="NCBI Taxonomy" id="2815324"/>
    <lineage>
        <taxon>Bacteria</taxon>
        <taxon>Bacillati</taxon>
        <taxon>Bacillota</taxon>
        <taxon>Bacilli</taxon>
        <taxon>Lactobacillales</taxon>
        <taxon>Enterococcaceae</taxon>
        <taxon>Enterococcus</taxon>
    </lineage>
</organism>
<dbReference type="InterPro" id="IPR036610">
    <property type="entry name" value="PEBP-like_sf"/>
</dbReference>
<keyword evidence="1" id="KW-0649">Protein kinase inhibitor</keyword>